<gene>
    <name evidence="5" type="primary">kdgK1</name>
    <name evidence="5" type="ORF">OS889_03680</name>
</gene>
<dbReference type="PANTHER" id="PTHR43085">
    <property type="entry name" value="HEXOKINASE FAMILY MEMBER"/>
    <property type="match status" value="1"/>
</dbReference>
<dbReference type="Proteomes" id="UP001570511">
    <property type="component" value="Unassembled WGS sequence"/>
</dbReference>
<dbReference type="Gene3D" id="3.40.1190.20">
    <property type="match status" value="1"/>
</dbReference>
<feature type="domain" description="Carbohydrate kinase PfkB" evidence="4">
    <location>
        <begin position="2"/>
        <end position="293"/>
    </location>
</feature>
<name>A0ABD5M9Y5_9EURY</name>
<evidence type="ECO:0000256" key="2">
    <source>
        <dbReference type="ARBA" id="ARBA00022679"/>
    </source>
</evidence>
<protein>
    <submittedName>
        <fullName evidence="5">Bifunctional 2-dehydro-3-deoxygluconokinase/2-dehydro-3-deoxygalactonokinase</fullName>
        <ecNumber evidence="5">2.7.1.178</ecNumber>
    </submittedName>
</protein>
<dbReference type="CDD" id="cd01166">
    <property type="entry name" value="KdgK"/>
    <property type="match status" value="1"/>
</dbReference>
<dbReference type="PANTHER" id="PTHR43085:SF57">
    <property type="entry name" value="CARBOHYDRATE KINASE PFKB DOMAIN-CONTAINING PROTEIN"/>
    <property type="match status" value="1"/>
</dbReference>
<evidence type="ECO:0000256" key="3">
    <source>
        <dbReference type="ARBA" id="ARBA00022777"/>
    </source>
</evidence>
<comment type="caution">
    <text evidence="5">The sequence shown here is derived from an EMBL/GenBank/DDBJ whole genome shotgun (WGS) entry which is preliminary data.</text>
</comment>
<organism evidence="5 6">
    <name type="scientific">Halobellus rubicundus</name>
    <dbReference type="NCBI Taxonomy" id="2996466"/>
    <lineage>
        <taxon>Archaea</taxon>
        <taxon>Methanobacteriati</taxon>
        <taxon>Methanobacteriota</taxon>
        <taxon>Stenosarchaea group</taxon>
        <taxon>Halobacteria</taxon>
        <taxon>Halobacteriales</taxon>
        <taxon>Haloferacaceae</taxon>
        <taxon>Halobellus</taxon>
    </lineage>
</organism>
<comment type="similarity">
    <text evidence="1">Belongs to the carbohydrate kinase PfkB family.</text>
</comment>
<sequence length="319" mass="33861">MSAIVTFGETMLRLSPPRGERLERTRALDAQQGGAESNVAVATARLGAETTWLSKLPDSPLGRRITAELRSHGVDPAVAWDDSADARLGTYYLEHGGDPRGTDVIYDRADASVTTATPDELPTEVLRDADVFYTSGITPALSPTLSDTTAALLRGAREAGARTAFDLNYRSKLWSPDEAGEGYEALFPHVDVLFAAERDVETCLGREGDPIEVANGLLRDYDFETVVLTRGENGSVAVADGEAYEQPVYDADTFDAIGTGDAFVGGYLARRTDGGSIPDALAYAAATASLKRTIDGDLAVVTPAEVEAVIDRDAGGISR</sequence>
<dbReference type="InterPro" id="IPR011611">
    <property type="entry name" value="PfkB_dom"/>
</dbReference>
<dbReference type="InterPro" id="IPR054871">
    <property type="entry name" value="KDG_KDGal_kin_Halo"/>
</dbReference>
<dbReference type="Pfam" id="PF00294">
    <property type="entry name" value="PfkB"/>
    <property type="match status" value="1"/>
</dbReference>
<evidence type="ECO:0000313" key="6">
    <source>
        <dbReference type="Proteomes" id="UP001570511"/>
    </source>
</evidence>
<reference evidence="5 6" key="1">
    <citation type="submission" date="2024-08" db="EMBL/GenBank/DDBJ databases">
        <title>Halobellus sp. MBLA0158 whole genome sequence.</title>
        <authorList>
            <person name="Hwang C.Y."/>
            <person name="Cho E.-S."/>
            <person name="Seo M.-J."/>
        </authorList>
    </citation>
    <scope>NUCLEOTIDE SEQUENCE [LARGE SCALE GENOMIC DNA]</scope>
    <source>
        <strain evidence="5 6">MBLA0158</strain>
    </source>
</reference>
<proteinExistence type="inferred from homology"/>
<evidence type="ECO:0000259" key="4">
    <source>
        <dbReference type="Pfam" id="PF00294"/>
    </source>
</evidence>
<dbReference type="NCBIfam" id="NF041332">
    <property type="entry name" value="KDG_KDGal_kin_Halo"/>
    <property type="match status" value="1"/>
</dbReference>
<keyword evidence="6" id="KW-1185">Reference proteome</keyword>
<dbReference type="EMBL" id="JBGNYA010000001">
    <property type="protein sequence ID" value="MFA1610107.1"/>
    <property type="molecule type" value="Genomic_DNA"/>
</dbReference>
<dbReference type="GO" id="GO:0016301">
    <property type="term" value="F:kinase activity"/>
    <property type="evidence" value="ECO:0007669"/>
    <property type="project" value="UniProtKB-KW"/>
</dbReference>
<keyword evidence="2 5" id="KW-0808">Transferase</keyword>
<keyword evidence="3" id="KW-0418">Kinase</keyword>
<dbReference type="RefSeq" id="WP_372387396.1">
    <property type="nucleotide sequence ID" value="NZ_JBGNYA010000001.1"/>
</dbReference>
<evidence type="ECO:0000256" key="1">
    <source>
        <dbReference type="ARBA" id="ARBA00010688"/>
    </source>
</evidence>
<evidence type="ECO:0000313" key="5">
    <source>
        <dbReference type="EMBL" id="MFA1610107.1"/>
    </source>
</evidence>
<dbReference type="EC" id="2.7.1.178" evidence="5"/>
<dbReference type="SUPFAM" id="SSF53613">
    <property type="entry name" value="Ribokinase-like"/>
    <property type="match status" value="1"/>
</dbReference>
<dbReference type="InterPro" id="IPR050306">
    <property type="entry name" value="PfkB_Carbo_kinase"/>
</dbReference>
<dbReference type="AlphaFoldDB" id="A0ABD5M9Y5"/>
<accession>A0ABD5M9Y5</accession>
<dbReference type="InterPro" id="IPR029056">
    <property type="entry name" value="Ribokinase-like"/>
</dbReference>